<gene>
    <name evidence="1" type="ORF">STAS_23154</name>
</gene>
<name>A0A5A7QLW4_STRAF</name>
<keyword evidence="1" id="KW-0695">RNA-directed DNA polymerase</keyword>
<evidence type="ECO:0000313" key="2">
    <source>
        <dbReference type="Proteomes" id="UP000325081"/>
    </source>
</evidence>
<dbReference type="OrthoDB" id="1436347at2759"/>
<dbReference type="AlphaFoldDB" id="A0A5A7QLW4"/>
<dbReference type="PANTHER" id="PTHR36617">
    <property type="entry name" value="PROTEIN, PUTATIVE-RELATED"/>
    <property type="match status" value="1"/>
</dbReference>
<sequence>MGHSGASKIDKIVIEESTAAPALTPIKKKGVNMWSSCRGAKYRLAEDEVPRRIRRNNSSHLWRQLNGVWKEGMKGIMWILGDGKKTLFWKDVWTGTGAPLLSETTTQIPQESVNAKVAEFVDQNGQWRREEFLSYLPEHAWKAVAAVPPPTSSFGPDRIAWKMTGNRRFSTSSAHQMLCSGQWQPEDRKWKLVWKWLGSCPADSSNRALHIPCFESDYRLSYVASCSSGHHPN</sequence>
<protein>
    <submittedName>
        <fullName evidence="1">RNA-directed DNA polymerase</fullName>
    </submittedName>
</protein>
<keyword evidence="2" id="KW-1185">Reference proteome</keyword>
<keyword evidence="1" id="KW-0808">Transferase</keyword>
<dbReference type="PANTHER" id="PTHR36617:SF15">
    <property type="entry name" value="REVERSE TRANSCRIPTASE ZINC-BINDING DOMAIN-CONTAINING PROTEIN"/>
    <property type="match status" value="1"/>
</dbReference>
<keyword evidence="1" id="KW-0548">Nucleotidyltransferase</keyword>
<evidence type="ECO:0000313" key="1">
    <source>
        <dbReference type="EMBL" id="GER46164.1"/>
    </source>
</evidence>
<reference evidence="2" key="1">
    <citation type="journal article" date="2019" name="Curr. Biol.">
        <title>Genome Sequence of Striga asiatica Provides Insight into the Evolution of Plant Parasitism.</title>
        <authorList>
            <person name="Yoshida S."/>
            <person name="Kim S."/>
            <person name="Wafula E.K."/>
            <person name="Tanskanen J."/>
            <person name="Kim Y.M."/>
            <person name="Honaas L."/>
            <person name="Yang Z."/>
            <person name="Spallek T."/>
            <person name="Conn C.E."/>
            <person name="Ichihashi Y."/>
            <person name="Cheong K."/>
            <person name="Cui S."/>
            <person name="Der J.P."/>
            <person name="Gundlach H."/>
            <person name="Jiao Y."/>
            <person name="Hori C."/>
            <person name="Ishida J.K."/>
            <person name="Kasahara H."/>
            <person name="Kiba T."/>
            <person name="Kim M.S."/>
            <person name="Koo N."/>
            <person name="Laohavisit A."/>
            <person name="Lee Y.H."/>
            <person name="Lumba S."/>
            <person name="McCourt P."/>
            <person name="Mortimer J.C."/>
            <person name="Mutuku J.M."/>
            <person name="Nomura T."/>
            <person name="Sasaki-Sekimoto Y."/>
            <person name="Seto Y."/>
            <person name="Wang Y."/>
            <person name="Wakatake T."/>
            <person name="Sakakibara H."/>
            <person name="Demura T."/>
            <person name="Yamaguchi S."/>
            <person name="Yoneyama K."/>
            <person name="Manabe R.I."/>
            <person name="Nelson D.C."/>
            <person name="Schulman A.H."/>
            <person name="Timko M.P."/>
            <person name="dePamphilis C.W."/>
            <person name="Choi D."/>
            <person name="Shirasu K."/>
        </authorList>
    </citation>
    <scope>NUCLEOTIDE SEQUENCE [LARGE SCALE GENOMIC DNA]</scope>
    <source>
        <strain evidence="2">cv. UVA1</strain>
    </source>
</reference>
<proteinExistence type="predicted"/>
<dbReference type="EMBL" id="BKCP01007405">
    <property type="protein sequence ID" value="GER46164.1"/>
    <property type="molecule type" value="Genomic_DNA"/>
</dbReference>
<comment type="caution">
    <text evidence="1">The sequence shown here is derived from an EMBL/GenBank/DDBJ whole genome shotgun (WGS) entry which is preliminary data.</text>
</comment>
<dbReference type="GO" id="GO:0003964">
    <property type="term" value="F:RNA-directed DNA polymerase activity"/>
    <property type="evidence" value="ECO:0007669"/>
    <property type="project" value="UniProtKB-KW"/>
</dbReference>
<dbReference type="Proteomes" id="UP000325081">
    <property type="component" value="Unassembled WGS sequence"/>
</dbReference>
<organism evidence="1 2">
    <name type="scientific">Striga asiatica</name>
    <name type="common">Asiatic witchweed</name>
    <name type="synonym">Buchnera asiatica</name>
    <dbReference type="NCBI Taxonomy" id="4170"/>
    <lineage>
        <taxon>Eukaryota</taxon>
        <taxon>Viridiplantae</taxon>
        <taxon>Streptophyta</taxon>
        <taxon>Embryophyta</taxon>
        <taxon>Tracheophyta</taxon>
        <taxon>Spermatophyta</taxon>
        <taxon>Magnoliopsida</taxon>
        <taxon>eudicotyledons</taxon>
        <taxon>Gunneridae</taxon>
        <taxon>Pentapetalae</taxon>
        <taxon>asterids</taxon>
        <taxon>lamiids</taxon>
        <taxon>Lamiales</taxon>
        <taxon>Orobanchaceae</taxon>
        <taxon>Buchnereae</taxon>
        <taxon>Striga</taxon>
    </lineage>
</organism>
<accession>A0A5A7QLW4</accession>